<evidence type="ECO:0000313" key="7">
    <source>
        <dbReference type="EMBL" id="ARU98515.1"/>
    </source>
</evidence>
<sequence length="322" mass="36192">MESKVSHSGNNNKNPIENAGFVLSNVDLKLLRVFKYVVEFGGFTAASRELNTGLAAISKQVSDLEIRLGMTLCTRGREGFELTQHGVNVYQATLELFTSLSLFRERVHNTRKELLGDITICIVDNTISDPHSPVTTAVQYLHHNAPKVKIRLQTASIDNIERGIIEGRLNCGIGPVYEIKDEFDYYPLYTETSKIYCSSSHPVYSESNDGIISDKKLREQKLINHLYIKTQDMRRLVPSQESGIQAVQVESVAILILTGCFIGYLPDHYATPYVERGQLCELGDESFHTEDIFYLIIKKGRQINPIIRLFMTALGIEETSAA</sequence>
<evidence type="ECO:0000313" key="8">
    <source>
        <dbReference type="Proteomes" id="UP000195729"/>
    </source>
</evidence>
<dbReference type="Pfam" id="PF00126">
    <property type="entry name" value="HTH_1"/>
    <property type="match status" value="1"/>
</dbReference>
<evidence type="ECO:0000313" key="6">
    <source>
        <dbReference type="EMBL" id="ARU94476.1"/>
    </source>
</evidence>
<dbReference type="KEGG" id="tci:A7K98_12275"/>
<dbReference type="Proteomes" id="UP000195814">
    <property type="component" value="Chromosome"/>
</dbReference>
<organism evidence="6 9">
    <name type="scientific">Tatumella citrea</name>
    <name type="common">Pantoea citrea</name>
    <dbReference type="NCBI Taxonomy" id="53336"/>
    <lineage>
        <taxon>Bacteria</taxon>
        <taxon>Pseudomonadati</taxon>
        <taxon>Pseudomonadota</taxon>
        <taxon>Gammaproteobacteria</taxon>
        <taxon>Enterobacterales</taxon>
        <taxon>Erwiniaceae</taxon>
        <taxon>Tatumella</taxon>
    </lineage>
</organism>
<reference evidence="8 9" key="1">
    <citation type="submission" date="2016-05" db="EMBL/GenBank/DDBJ databases">
        <title>Complete genome sequence of two 2,5-diketo-D-glunonic acid producing strain Tatumella citrea.</title>
        <authorList>
            <person name="Duan C."/>
            <person name="Yang J."/>
            <person name="Yang S."/>
        </authorList>
    </citation>
    <scope>NUCLEOTIDE SEQUENCE [LARGE SCALE GENOMIC DNA]</scope>
    <source>
        <strain evidence="7 8">ATCC 39140</strain>
        <strain evidence="6 9">DSM 13699</strain>
    </source>
</reference>
<keyword evidence="8" id="KW-1185">Reference proteome</keyword>
<evidence type="ECO:0000259" key="5">
    <source>
        <dbReference type="PROSITE" id="PS50931"/>
    </source>
</evidence>
<keyword evidence="2" id="KW-0805">Transcription regulation</keyword>
<dbReference type="GO" id="GO:0003700">
    <property type="term" value="F:DNA-binding transcription factor activity"/>
    <property type="evidence" value="ECO:0007669"/>
    <property type="project" value="InterPro"/>
</dbReference>
<dbReference type="GO" id="GO:0000976">
    <property type="term" value="F:transcription cis-regulatory region binding"/>
    <property type="evidence" value="ECO:0007669"/>
    <property type="project" value="TreeGrafter"/>
</dbReference>
<dbReference type="EMBL" id="CP015581">
    <property type="protein sequence ID" value="ARU98515.1"/>
    <property type="molecule type" value="Genomic_DNA"/>
</dbReference>
<evidence type="ECO:0000256" key="1">
    <source>
        <dbReference type="ARBA" id="ARBA00009437"/>
    </source>
</evidence>
<dbReference type="Gene3D" id="3.40.190.290">
    <property type="match status" value="1"/>
</dbReference>
<proteinExistence type="inferred from homology"/>
<keyword evidence="3" id="KW-0238">DNA-binding</keyword>
<evidence type="ECO:0000256" key="3">
    <source>
        <dbReference type="ARBA" id="ARBA00023125"/>
    </source>
</evidence>
<accession>A0A1Y0LKZ0</accession>
<dbReference type="AlphaFoldDB" id="A0A1Y0LKZ0"/>
<dbReference type="InterPro" id="IPR005119">
    <property type="entry name" value="LysR_subst-bd"/>
</dbReference>
<dbReference type="RefSeq" id="WP_087488838.1">
    <property type="nucleotide sequence ID" value="NZ_CP015579.1"/>
</dbReference>
<dbReference type="PROSITE" id="PS50931">
    <property type="entry name" value="HTH_LYSR"/>
    <property type="match status" value="1"/>
</dbReference>
<dbReference type="PANTHER" id="PTHR30126:SF98">
    <property type="entry name" value="HTH-TYPE TRANSCRIPTIONAL ACTIVATOR BAUR"/>
    <property type="match status" value="1"/>
</dbReference>
<protein>
    <submittedName>
        <fullName evidence="6">LysR family transcriptional regulator</fullName>
    </submittedName>
</protein>
<dbReference type="InterPro" id="IPR036390">
    <property type="entry name" value="WH_DNA-bd_sf"/>
</dbReference>
<dbReference type="EMBL" id="CP015579">
    <property type="protein sequence ID" value="ARU94476.1"/>
    <property type="molecule type" value="Genomic_DNA"/>
</dbReference>
<name>A0A1Y0LKZ0_TATCI</name>
<dbReference type="InterPro" id="IPR000847">
    <property type="entry name" value="LysR_HTH_N"/>
</dbReference>
<dbReference type="OrthoDB" id="8587655at2"/>
<evidence type="ECO:0000313" key="9">
    <source>
        <dbReference type="Proteomes" id="UP000195814"/>
    </source>
</evidence>
<dbReference type="SUPFAM" id="SSF46785">
    <property type="entry name" value="Winged helix' DNA-binding domain"/>
    <property type="match status" value="1"/>
</dbReference>
<dbReference type="Pfam" id="PF03466">
    <property type="entry name" value="LysR_substrate"/>
    <property type="match status" value="1"/>
</dbReference>
<dbReference type="PANTHER" id="PTHR30126">
    <property type="entry name" value="HTH-TYPE TRANSCRIPTIONAL REGULATOR"/>
    <property type="match status" value="1"/>
</dbReference>
<evidence type="ECO:0000256" key="4">
    <source>
        <dbReference type="ARBA" id="ARBA00023163"/>
    </source>
</evidence>
<comment type="similarity">
    <text evidence="1">Belongs to the LysR transcriptional regulatory family.</text>
</comment>
<evidence type="ECO:0000256" key="2">
    <source>
        <dbReference type="ARBA" id="ARBA00023015"/>
    </source>
</evidence>
<feature type="domain" description="HTH lysR-type" evidence="5">
    <location>
        <begin position="26"/>
        <end position="83"/>
    </location>
</feature>
<gene>
    <name evidence="6" type="ORF">A7K98_12275</name>
    <name evidence="7" type="ORF">A7K99_12270</name>
</gene>
<dbReference type="Proteomes" id="UP000195729">
    <property type="component" value="Chromosome"/>
</dbReference>
<dbReference type="InterPro" id="IPR036388">
    <property type="entry name" value="WH-like_DNA-bd_sf"/>
</dbReference>
<dbReference type="Gene3D" id="1.10.10.10">
    <property type="entry name" value="Winged helix-like DNA-binding domain superfamily/Winged helix DNA-binding domain"/>
    <property type="match status" value="1"/>
</dbReference>
<dbReference type="SUPFAM" id="SSF53850">
    <property type="entry name" value="Periplasmic binding protein-like II"/>
    <property type="match status" value="1"/>
</dbReference>
<keyword evidence="4" id="KW-0804">Transcription</keyword>
<dbReference type="CDD" id="cd05466">
    <property type="entry name" value="PBP2_LTTR_substrate"/>
    <property type="match status" value="1"/>
</dbReference>